<dbReference type="RefSeq" id="XP_060324080.1">
    <property type="nucleotide sequence ID" value="XM_060474600.1"/>
</dbReference>
<gene>
    <name evidence="2" type="ORF">EV420DRAFT_1579852</name>
</gene>
<name>A0AA39JFC9_ARMTA</name>
<feature type="transmembrane region" description="Helical" evidence="1">
    <location>
        <begin position="42"/>
        <end position="60"/>
    </location>
</feature>
<comment type="caution">
    <text evidence="2">The sequence shown here is derived from an EMBL/GenBank/DDBJ whole genome shotgun (WGS) entry which is preliminary data.</text>
</comment>
<feature type="transmembrane region" description="Helical" evidence="1">
    <location>
        <begin position="12"/>
        <end position="30"/>
    </location>
</feature>
<evidence type="ECO:0000313" key="2">
    <source>
        <dbReference type="EMBL" id="KAK0441741.1"/>
    </source>
</evidence>
<keyword evidence="1" id="KW-0812">Transmembrane</keyword>
<dbReference type="EMBL" id="JAUEPS010000068">
    <property type="protein sequence ID" value="KAK0441741.1"/>
    <property type="molecule type" value="Genomic_DNA"/>
</dbReference>
<keyword evidence="1" id="KW-0472">Membrane</keyword>
<dbReference type="GeneID" id="85358148"/>
<protein>
    <submittedName>
        <fullName evidence="2">Uncharacterized protein</fullName>
    </submittedName>
</protein>
<dbReference type="Proteomes" id="UP001175211">
    <property type="component" value="Unassembled WGS sequence"/>
</dbReference>
<organism evidence="2 3">
    <name type="scientific">Armillaria tabescens</name>
    <name type="common">Ringless honey mushroom</name>
    <name type="synonym">Agaricus tabescens</name>
    <dbReference type="NCBI Taxonomy" id="1929756"/>
    <lineage>
        <taxon>Eukaryota</taxon>
        <taxon>Fungi</taxon>
        <taxon>Dikarya</taxon>
        <taxon>Basidiomycota</taxon>
        <taxon>Agaricomycotina</taxon>
        <taxon>Agaricomycetes</taxon>
        <taxon>Agaricomycetidae</taxon>
        <taxon>Agaricales</taxon>
        <taxon>Marasmiineae</taxon>
        <taxon>Physalacriaceae</taxon>
        <taxon>Desarmillaria</taxon>
    </lineage>
</organism>
<feature type="non-terminal residue" evidence="2">
    <location>
        <position position="1"/>
    </location>
</feature>
<accession>A0AA39JFC9</accession>
<reference evidence="2" key="1">
    <citation type="submission" date="2023-06" db="EMBL/GenBank/DDBJ databases">
        <authorList>
            <consortium name="Lawrence Berkeley National Laboratory"/>
            <person name="Ahrendt S."/>
            <person name="Sahu N."/>
            <person name="Indic B."/>
            <person name="Wong-Bajracharya J."/>
            <person name="Merenyi Z."/>
            <person name="Ke H.-M."/>
            <person name="Monk M."/>
            <person name="Kocsube S."/>
            <person name="Drula E."/>
            <person name="Lipzen A."/>
            <person name="Balint B."/>
            <person name="Henrissat B."/>
            <person name="Andreopoulos B."/>
            <person name="Martin F.M."/>
            <person name="Harder C.B."/>
            <person name="Rigling D."/>
            <person name="Ford K.L."/>
            <person name="Foster G.D."/>
            <person name="Pangilinan J."/>
            <person name="Papanicolaou A."/>
            <person name="Barry K."/>
            <person name="LaButti K."/>
            <person name="Viragh M."/>
            <person name="Koriabine M."/>
            <person name="Yan M."/>
            <person name="Riley R."/>
            <person name="Champramary S."/>
            <person name="Plett K.L."/>
            <person name="Tsai I.J."/>
            <person name="Slot J."/>
            <person name="Sipos G."/>
            <person name="Plett J."/>
            <person name="Nagy L.G."/>
            <person name="Grigoriev I.V."/>
        </authorList>
    </citation>
    <scope>NUCLEOTIDE SEQUENCE</scope>
    <source>
        <strain evidence="2">CCBAS 213</strain>
    </source>
</reference>
<keyword evidence="3" id="KW-1185">Reference proteome</keyword>
<dbReference type="AlphaFoldDB" id="A0AA39JFC9"/>
<keyword evidence="1" id="KW-1133">Transmembrane helix</keyword>
<sequence>SLPVFSIPPDSWSSPLLCLPFVPTFIFFILESYAVLQASSIILRVRCMPFFLPMVLLFFATF</sequence>
<evidence type="ECO:0000256" key="1">
    <source>
        <dbReference type="SAM" id="Phobius"/>
    </source>
</evidence>
<proteinExistence type="predicted"/>
<evidence type="ECO:0000313" key="3">
    <source>
        <dbReference type="Proteomes" id="UP001175211"/>
    </source>
</evidence>